<proteinExistence type="predicted"/>
<reference evidence="1 2" key="1">
    <citation type="submission" date="2024-09" db="EMBL/GenBank/DDBJ databases">
        <authorList>
            <person name="Sun Q."/>
            <person name="Mori K."/>
        </authorList>
    </citation>
    <scope>NUCLEOTIDE SEQUENCE [LARGE SCALE GENOMIC DNA]</scope>
    <source>
        <strain evidence="1 2">CECT 8300</strain>
    </source>
</reference>
<dbReference type="RefSeq" id="WP_290271344.1">
    <property type="nucleotide sequence ID" value="NZ_JAUFQP010000010.1"/>
</dbReference>
<sequence>MKNFIYITLIALLITACKDNTKSIPEEKPLTIAEKIAHAHGFENWKNVNEIDFTFNVDTDSTHFERRWVWKPKTNHVIAISATDTISYNRSAVDSISMKADRGFINDKFWLLIPFQLVWDSGTTISEPVITEAPISKTALNKITLTYSNEGGYTPSDAYDIFYDDDYRIQEWIFRKGNQEKPSMMTTFEDYQDFNGITLALSHKKPEGSWNLNFTNIKISK</sequence>
<name>A0ABV5GXI7_9FLAO</name>
<protein>
    <recommendedName>
        <fullName evidence="3">Selenophosphate synthetase</fullName>
    </recommendedName>
</protein>
<comment type="caution">
    <text evidence="1">The sequence shown here is derived from an EMBL/GenBank/DDBJ whole genome shotgun (WGS) entry which is preliminary data.</text>
</comment>
<evidence type="ECO:0008006" key="3">
    <source>
        <dbReference type="Google" id="ProtNLM"/>
    </source>
</evidence>
<dbReference type="Proteomes" id="UP001589590">
    <property type="component" value="Unassembled WGS sequence"/>
</dbReference>
<dbReference type="EMBL" id="JBHMFA010000004">
    <property type="protein sequence ID" value="MFB9104278.1"/>
    <property type="molecule type" value="Genomic_DNA"/>
</dbReference>
<gene>
    <name evidence="1" type="ORF">ACFFU1_05190</name>
</gene>
<accession>A0ABV5GXI7</accession>
<dbReference type="PROSITE" id="PS51257">
    <property type="entry name" value="PROKAR_LIPOPROTEIN"/>
    <property type="match status" value="1"/>
</dbReference>
<organism evidence="1 2">
    <name type="scientific">Algibacter miyuki</name>
    <dbReference type="NCBI Taxonomy" id="1306933"/>
    <lineage>
        <taxon>Bacteria</taxon>
        <taxon>Pseudomonadati</taxon>
        <taxon>Bacteroidota</taxon>
        <taxon>Flavobacteriia</taxon>
        <taxon>Flavobacteriales</taxon>
        <taxon>Flavobacteriaceae</taxon>
        <taxon>Algibacter</taxon>
    </lineage>
</organism>
<evidence type="ECO:0000313" key="2">
    <source>
        <dbReference type="Proteomes" id="UP001589590"/>
    </source>
</evidence>
<evidence type="ECO:0000313" key="1">
    <source>
        <dbReference type="EMBL" id="MFB9104278.1"/>
    </source>
</evidence>
<keyword evidence="2" id="KW-1185">Reference proteome</keyword>